<dbReference type="Pfam" id="PF01855">
    <property type="entry name" value="POR_N"/>
    <property type="match status" value="1"/>
</dbReference>
<keyword evidence="1" id="KW-0479">Metal-binding</keyword>
<dbReference type="CDD" id="cd07034">
    <property type="entry name" value="TPP_PYR_PFOR_IOR-alpha_like"/>
    <property type="match status" value="1"/>
</dbReference>
<dbReference type="GO" id="GO:0043805">
    <property type="term" value="F:indolepyruvate ferredoxin oxidoreductase activity"/>
    <property type="evidence" value="ECO:0007669"/>
    <property type="project" value="InterPro"/>
</dbReference>
<reference evidence="5" key="1">
    <citation type="submission" date="2020-07" db="EMBL/GenBank/DDBJ databases">
        <title>Huge and variable diversity of episymbiotic CPR bacteria and DPANN archaea in groundwater ecosystems.</title>
        <authorList>
            <person name="He C.Y."/>
            <person name="Keren R."/>
            <person name="Whittaker M."/>
            <person name="Farag I.F."/>
            <person name="Doudna J."/>
            <person name="Cate J.H.D."/>
            <person name="Banfield J.F."/>
        </authorList>
    </citation>
    <scope>NUCLEOTIDE SEQUENCE</scope>
    <source>
        <strain evidence="5">NC_groundwater_1520_Pr4_B-0.1um_53_5</strain>
    </source>
</reference>
<dbReference type="PIRSF" id="PIRSF006439">
    <property type="entry name" value="Indolepyruvate_ferr_oxidored"/>
    <property type="match status" value="1"/>
</dbReference>
<name>A0A933IC94_UNCT6</name>
<dbReference type="InterPro" id="IPR002880">
    <property type="entry name" value="Pyrv_Fd/Flavodoxin_OxRdtase_N"/>
</dbReference>
<evidence type="ECO:0000259" key="3">
    <source>
        <dbReference type="Pfam" id="PF01855"/>
    </source>
</evidence>
<dbReference type="GO" id="GO:0030976">
    <property type="term" value="F:thiamine pyrophosphate binding"/>
    <property type="evidence" value="ECO:0007669"/>
    <property type="project" value="InterPro"/>
</dbReference>
<dbReference type="InterPro" id="IPR029061">
    <property type="entry name" value="THDP-binding"/>
</dbReference>
<evidence type="ECO:0000256" key="2">
    <source>
        <dbReference type="ARBA" id="ARBA00023002"/>
    </source>
</evidence>
<dbReference type="PANTHER" id="PTHR43710">
    <property type="entry name" value="2-HYDROXYACYL-COA LYASE"/>
    <property type="match status" value="1"/>
</dbReference>
<dbReference type="EMBL" id="JACQXR010000074">
    <property type="protein sequence ID" value="MBI4726699.1"/>
    <property type="molecule type" value="Genomic_DNA"/>
</dbReference>
<organism evidence="5 6">
    <name type="scientific">candidate division TA06 bacterium</name>
    <dbReference type="NCBI Taxonomy" id="2250710"/>
    <lineage>
        <taxon>Bacteria</taxon>
        <taxon>Bacteria division TA06</taxon>
    </lineage>
</organism>
<dbReference type="Proteomes" id="UP000736328">
    <property type="component" value="Unassembled WGS sequence"/>
</dbReference>
<evidence type="ECO:0000259" key="4">
    <source>
        <dbReference type="Pfam" id="PF02775"/>
    </source>
</evidence>
<dbReference type="InterPro" id="IPR011766">
    <property type="entry name" value="TPP_enzyme_TPP-bd"/>
</dbReference>
<gene>
    <name evidence="5" type="ORF">HY768_05675</name>
</gene>
<dbReference type="AlphaFoldDB" id="A0A933IC94"/>
<dbReference type="InterPro" id="IPR017721">
    <property type="entry name" value="IorA"/>
</dbReference>
<evidence type="ECO:0000313" key="6">
    <source>
        <dbReference type="Proteomes" id="UP000736328"/>
    </source>
</evidence>
<accession>A0A933IC94</accession>
<sequence length="475" mass="51458">IYAELATNEKVGLEVAAGASFAGARALTCMKHVGLNVAADPLFSMAYIGATGGFVIVSADDPGLHSSQNEQDNRYYAKMAKIPCLEPSDSQECLELAKLAFELSEKFDTPVLLRLTTRISHSKGMVELGERKEHKPTGYVKNVAKNITIPAHARKLHAKVEERLKKLGEYGETFSYNRTEKGDKKLGIITSGISYQYARDIFPQASYLKLSLTFPLPVKKITDFINSVDEVYVIEENDTFLEEQIKALGYKASGQSAFEKVITGKSKVPILGELDPTAVARSFNLQKEPAYKNIEVPGRPPVLCPGCPHRGVFFALNKLKLTVTGDIGCYTLGMMEPLNAMDTVICMGGSVTAAMGLEKALGPEMAQKTVAVIGDSTFFHSGITGLIDMVYNNSKGTLIILDNRITAMTGHQQNPGTGKTLQGQEAPMVDLEQLVKSCGVKHVQLIDPLNLKETEAAVKAGMQNMPAAGLPGHFV</sequence>
<dbReference type="CDD" id="cd02008">
    <property type="entry name" value="TPP_IOR_alpha"/>
    <property type="match status" value="1"/>
</dbReference>
<dbReference type="SUPFAM" id="SSF52518">
    <property type="entry name" value="Thiamin diphosphate-binding fold (THDP-binding)"/>
    <property type="match status" value="2"/>
</dbReference>
<protein>
    <submittedName>
        <fullName evidence="5">Indolepyruvate ferredoxin oxidoreductase subunit alpha</fullName>
    </submittedName>
</protein>
<dbReference type="Gene3D" id="3.40.50.970">
    <property type="match status" value="2"/>
</dbReference>
<evidence type="ECO:0000313" key="5">
    <source>
        <dbReference type="EMBL" id="MBI4726699.1"/>
    </source>
</evidence>
<dbReference type="GO" id="GO:0046872">
    <property type="term" value="F:metal ion binding"/>
    <property type="evidence" value="ECO:0007669"/>
    <property type="project" value="UniProtKB-KW"/>
</dbReference>
<evidence type="ECO:0000256" key="1">
    <source>
        <dbReference type="ARBA" id="ARBA00022723"/>
    </source>
</evidence>
<feature type="non-terminal residue" evidence="5">
    <location>
        <position position="1"/>
    </location>
</feature>
<dbReference type="InterPro" id="IPR045025">
    <property type="entry name" value="HACL1-like"/>
</dbReference>
<keyword evidence="2" id="KW-0560">Oxidoreductase</keyword>
<feature type="domain" description="Pyruvate flavodoxin/ferredoxin oxidoreductase pyrimidine binding" evidence="3">
    <location>
        <begin position="8"/>
        <end position="135"/>
    </location>
</feature>
<dbReference type="Pfam" id="PF02775">
    <property type="entry name" value="TPP_enzyme_C"/>
    <property type="match status" value="1"/>
</dbReference>
<feature type="domain" description="Thiamine pyrophosphate enzyme TPP-binding" evidence="4">
    <location>
        <begin position="326"/>
        <end position="464"/>
    </location>
</feature>
<proteinExistence type="predicted"/>
<dbReference type="PANTHER" id="PTHR43710:SF5">
    <property type="entry name" value="INDOLEPYRUVATE FERREDOXIN OXIDOREDUCTASE ALPHA SUBUNIT"/>
    <property type="match status" value="1"/>
</dbReference>
<dbReference type="FunFam" id="3.40.50.970:FF:000039">
    <property type="entry name" value="Indolepyruvate oxidoreductase subunit IorA"/>
    <property type="match status" value="1"/>
</dbReference>
<comment type="caution">
    <text evidence="5">The sequence shown here is derived from an EMBL/GenBank/DDBJ whole genome shotgun (WGS) entry which is preliminary data.</text>
</comment>